<dbReference type="PANTHER" id="PTHR43046:SF2">
    <property type="entry name" value="8-OXO-DGTP DIPHOSPHATASE-RELATED"/>
    <property type="match status" value="1"/>
</dbReference>
<accession>A0A418Q6Y8</accession>
<feature type="domain" description="Nudix hydrolase" evidence="5">
    <location>
        <begin position="45"/>
        <end position="238"/>
    </location>
</feature>
<dbReference type="InterPro" id="IPR020084">
    <property type="entry name" value="NUDIX_hydrolase_CS"/>
</dbReference>
<comment type="similarity">
    <text evidence="2 4">Belongs to the Nudix hydrolase family.</text>
</comment>
<dbReference type="Gene3D" id="3.90.79.10">
    <property type="entry name" value="Nucleoside Triphosphate Pyrophosphohydrolase"/>
    <property type="match status" value="1"/>
</dbReference>
<comment type="caution">
    <text evidence="6">The sequence shown here is derived from an EMBL/GenBank/DDBJ whole genome shotgun (WGS) entry which is preliminary data.</text>
</comment>
<evidence type="ECO:0000259" key="5">
    <source>
        <dbReference type="PROSITE" id="PS51462"/>
    </source>
</evidence>
<proteinExistence type="inferred from homology"/>
<dbReference type="GO" id="GO:0016787">
    <property type="term" value="F:hydrolase activity"/>
    <property type="evidence" value="ECO:0007669"/>
    <property type="project" value="UniProtKB-KW"/>
</dbReference>
<dbReference type="SUPFAM" id="SSF55811">
    <property type="entry name" value="Nudix"/>
    <property type="match status" value="1"/>
</dbReference>
<organism evidence="6 7">
    <name type="scientific">Corynebacterium falsenii</name>
    <dbReference type="NCBI Taxonomy" id="108486"/>
    <lineage>
        <taxon>Bacteria</taxon>
        <taxon>Bacillati</taxon>
        <taxon>Actinomycetota</taxon>
        <taxon>Actinomycetes</taxon>
        <taxon>Mycobacteriales</taxon>
        <taxon>Corynebacteriaceae</taxon>
        <taxon>Corynebacterium</taxon>
    </lineage>
</organism>
<evidence type="ECO:0000256" key="3">
    <source>
        <dbReference type="ARBA" id="ARBA00022801"/>
    </source>
</evidence>
<dbReference type="Proteomes" id="UP000285278">
    <property type="component" value="Unassembled WGS sequence"/>
</dbReference>
<keyword evidence="7" id="KW-1185">Reference proteome</keyword>
<dbReference type="InterPro" id="IPR000086">
    <property type="entry name" value="NUDIX_hydrolase_dom"/>
</dbReference>
<gene>
    <name evidence="6" type="ORF">D3M95_05855</name>
</gene>
<reference evidence="6 7" key="1">
    <citation type="submission" date="2018-09" db="EMBL/GenBank/DDBJ databases">
        <title>Optimization and identification of Corynebacterium falsenii FN1-14 from fish paste.</title>
        <authorList>
            <person name="Daroonpunt R."/>
            <person name="Tanasupawat S."/>
        </authorList>
    </citation>
    <scope>NUCLEOTIDE SEQUENCE [LARGE SCALE GENOMIC DNA]</scope>
    <source>
        <strain evidence="6 7">FN1-14</strain>
    </source>
</reference>
<dbReference type="OrthoDB" id="3404294at2"/>
<sequence length="249" mass="27751">MAQRQLGCPPIPASVGVSRTSRVGRMDMFTGDGWAISPDGSRRWGTLGAAGLFLLTPDRRVLMQHRAKWTNRGGTWALPGGAIDVGETPAEGALRETWEETGVVASDVTILSELITARQPVSETKCRRPVLPEEMPMFEHIDRIVERTGDPVTALQDNPVIHPDHGSRGVFGLGARYWWEFNNPEITEWTYTTVLATCTHALELNPTAESLELEWWPLDELEKLPLMPEFAASLPEIREAMDQLLDQLQ</sequence>
<dbReference type="EMBL" id="QXJK01000005">
    <property type="protein sequence ID" value="RIX34834.1"/>
    <property type="molecule type" value="Genomic_DNA"/>
</dbReference>
<evidence type="ECO:0000313" key="6">
    <source>
        <dbReference type="EMBL" id="RIX34834.1"/>
    </source>
</evidence>
<dbReference type="STRING" id="1451189.CFAL_07145"/>
<evidence type="ECO:0000313" key="7">
    <source>
        <dbReference type="Proteomes" id="UP000285278"/>
    </source>
</evidence>
<protein>
    <submittedName>
        <fullName evidence="6">NUDIX hydrolase</fullName>
    </submittedName>
</protein>
<name>A0A418Q6Y8_9CORY</name>
<dbReference type="PRINTS" id="PR00502">
    <property type="entry name" value="NUDIXFAMILY"/>
</dbReference>
<keyword evidence="3 4" id="KW-0378">Hydrolase</keyword>
<dbReference type="AlphaFoldDB" id="A0A418Q6Y8"/>
<dbReference type="PROSITE" id="PS00893">
    <property type="entry name" value="NUDIX_BOX"/>
    <property type="match status" value="1"/>
</dbReference>
<evidence type="ECO:0000256" key="4">
    <source>
        <dbReference type="RuleBase" id="RU003476"/>
    </source>
</evidence>
<dbReference type="Pfam" id="PF00293">
    <property type="entry name" value="NUDIX"/>
    <property type="match status" value="1"/>
</dbReference>
<dbReference type="PROSITE" id="PS51462">
    <property type="entry name" value="NUDIX"/>
    <property type="match status" value="1"/>
</dbReference>
<comment type="cofactor">
    <cofactor evidence="1">
        <name>Mg(2+)</name>
        <dbReference type="ChEBI" id="CHEBI:18420"/>
    </cofactor>
</comment>
<evidence type="ECO:0000256" key="1">
    <source>
        <dbReference type="ARBA" id="ARBA00001946"/>
    </source>
</evidence>
<dbReference type="InterPro" id="IPR015797">
    <property type="entry name" value="NUDIX_hydrolase-like_dom_sf"/>
</dbReference>
<dbReference type="PANTHER" id="PTHR43046">
    <property type="entry name" value="GDP-MANNOSE MANNOSYL HYDROLASE"/>
    <property type="match status" value="1"/>
</dbReference>
<evidence type="ECO:0000256" key="2">
    <source>
        <dbReference type="ARBA" id="ARBA00005582"/>
    </source>
</evidence>
<dbReference type="InterPro" id="IPR020476">
    <property type="entry name" value="Nudix_hydrolase"/>
</dbReference>